<feature type="chain" id="PRO_5014402391" evidence="1">
    <location>
        <begin position="21"/>
        <end position="89"/>
    </location>
</feature>
<accession>A0A2I8F4E6</accession>
<feature type="signal peptide" evidence="1">
    <location>
        <begin position="1"/>
        <end position="20"/>
    </location>
</feature>
<evidence type="ECO:0000313" key="3">
    <source>
        <dbReference type="Proteomes" id="UP000243502"/>
    </source>
</evidence>
<evidence type="ECO:0000256" key="1">
    <source>
        <dbReference type="SAM" id="SignalP"/>
    </source>
</evidence>
<dbReference type="AlphaFoldDB" id="A0A2I8F4E6"/>
<gene>
    <name evidence="2" type="ORF">C2L65_44070</name>
</gene>
<sequence length="89" mass="9178">MKLYQSITVCIALIAGVAADGCFAQTAINQQGAVTDGNAPQVSEVAVPAVTPAPSMPVGKTRAQVMRELEDFQKNGGPALMLDIYRGGG</sequence>
<reference evidence="2 3" key="1">
    <citation type="submission" date="2018-01" db="EMBL/GenBank/DDBJ databases">
        <title>Species boundaries and ecological features among Paraburkholderia terrae DSMZ17804T, P. hospita DSMZ17164T and P. caribensis DSMZ13236T.</title>
        <authorList>
            <person name="Pratama A.A."/>
        </authorList>
    </citation>
    <scope>NUCLEOTIDE SEQUENCE [LARGE SCALE GENOMIC DNA]</scope>
    <source>
        <strain evidence="2 3">DSM 17804</strain>
    </source>
</reference>
<keyword evidence="1" id="KW-0732">Signal</keyword>
<dbReference type="OrthoDB" id="9115144at2"/>
<dbReference type="Proteomes" id="UP000243502">
    <property type="component" value="Chromosome 4"/>
</dbReference>
<dbReference type="EMBL" id="CP026114">
    <property type="protein sequence ID" value="AUT66599.1"/>
    <property type="molecule type" value="Genomic_DNA"/>
</dbReference>
<name>A0A2I8F4E6_9BURK</name>
<proteinExistence type="predicted"/>
<evidence type="ECO:0000313" key="2">
    <source>
        <dbReference type="EMBL" id="AUT66599.1"/>
    </source>
</evidence>
<dbReference type="KEGG" id="pter:C2L65_44070"/>
<protein>
    <submittedName>
        <fullName evidence="2">DUF4148 domain-containing protein</fullName>
    </submittedName>
</protein>
<dbReference type="RefSeq" id="WP_042317314.1">
    <property type="nucleotide sequence ID" value="NZ_CP026114.1"/>
</dbReference>
<organism evidence="2 3">
    <name type="scientific">Paraburkholderia terrae</name>
    <dbReference type="NCBI Taxonomy" id="311230"/>
    <lineage>
        <taxon>Bacteria</taxon>
        <taxon>Pseudomonadati</taxon>
        <taxon>Pseudomonadota</taxon>
        <taxon>Betaproteobacteria</taxon>
        <taxon>Burkholderiales</taxon>
        <taxon>Burkholderiaceae</taxon>
        <taxon>Paraburkholderia</taxon>
    </lineage>
</organism>